<keyword evidence="3" id="KW-0012">Acyltransferase</keyword>
<evidence type="ECO:0000256" key="1">
    <source>
        <dbReference type="SAM" id="Phobius"/>
    </source>
</evidence>
<dbReference type="Pfam" id="PF04970">
    <property type="entry name" value="LRAT"/>
    <property type="match status" value="1"/>
</dbReference>
<keyword evidence="1" id="KW-0472">Membrane</keyword>
<dbReference type="InterPro" id="IPR007053">
    <property type="entry name" value="LRAT_dom"/>
</dbReference>
<evidence type="ECO:0000313" key="3">
    <source>
        <dbReference type="EMBL" id="KAF3889135.1"/>
    </source>
</evidence>
<dbReference type="RefSeq" id="WP_050046736.1">
    <property type="nucleotide sequence ID" value="NZ_JHEG04000001.1"/>
</dbReference>
<dbReference type="Gene3D" id="3.90.1720.10">
    <property type="entry name" value="endopeptidase domain like (from Nostoc punctiforme)"/>
    <property type="match status" value="1"/>
</dbReference>
<evidence type="ECO:0000313" key="5">
    <source>
        <dbReference type="Proteomes" id="UP000029738"/>
    </source>
</evidence>
<keyword evidence="5" id="KW-1185">Reference proteome</keyword>
<dbReference type="OrthoDB" id="7915178at2"/>
<sequence length="270" mass="28792">MGRGDHIYVSFFFDGFPVTHHGIDCGDGYIIHYDMQRVAIIPKNRFGKGRKIHIKEYGSCNANDMVVQRAKSKLCEKAYNVFFNNCEHFAYYCKTGQHKSEQVKKFGAISGGVVAGSIVGLGTQLATQQATKVAMQAVNPISQTIINTAIQQTPTVAGSTAGSIAGLGSFVSSVTTDLVVRKVLEDDENLPKRERDARKNARRAGRFASTTAGVAGTLAAAVVGGSSAVALGVAAPAILGIGICFLTYFIVKSHPNRTDAISPENLTFSN</sequence>
<evidence type="ECO:0000259" key="2">
    <source>
        <dbReference type="PROSITE" id="PS51934"/>
    </source>
</evidence>
<keyword evidence="3" id="KW-0808">Transferase</keyword>
<comment type="caution">
    <text evidence="4">The sequence shown here is derived from an EMBL/GenBank/DDBJ whole genome shotgun (WGS) entry which is preliminary data.</text>
</comment>
<keyword evidence="1" id="KW-0812">Transmembrane</keyword>
<gene>
    <name evidence="4" type="ORF">DA73_0240580</name>
    <name evidence="3" type="ORF">DA73_0400029390</name>
</gene>
<dbReference type="STRING" id="1479485.DA73_0240580"/>
<dbReference type="PANTHER" id="PTHR46137">
    <property type="entry name" value="OS05G0310600 PROTEIN"/>
    <property type="match status" value="1"/>
</dbReference>
<keyword evidence="1" id="KW-1133">Transmembrane helix</keyword>
<feature type="domain" description="LRAT" evidence="2">
    <location>
        <begin position="10"/>
        <end position="102"/>
    </location>
</feature>
<proteinExistence type="predicted"/>
<organism evidence="4">
    <name type="scientific">Tolypothrix bouteillei VB521301</name>
    <dbReference type="NCBI Taxonomy" id="1479485"/>
    <lineage>
        <taxon>Bacteria</taxon>
        <taxon>Bacillati</taxon>
        <taxon>Cyanobacteriota</taxon>
        <taxon>Cyanophyceae</taxon>
        <taxon>Nostocales</taxon>
        <taxon>Tolypothrichaceae</taxon>
        <taxon>Tolypothrix</taxon>
    </lineage>
</organism>
<accession>A0A0C1MYF6</accession>
<dbReference type="EMBL" id="JHEG04000001">
    <property type="protein sequence ID" value="KAF3889135.1"/>
    <property type="molecule type" value="Genomic_DNA"/>
</dbReference>
<dbReference type="PROSITE" id="PS51934">
    <property type="entry name" value="LRAT"/>
    <property type="match status" value="1"/>
</dbReference>
<protein>
    <submittedName>
        <fullName evidence="3">Lecithin retinol acyltransferase family protein</fullName>
    </submittedName>
    <submittedName>
        <fullName evidence="4">NC domain protein</fullName>
    </submittedName>
</protein>
<dbReference type="EMBL" id="JHEG02000059">
    <property type="protein sequence ID" value="KIE07397.1"/>
    <property type="molecule type" value="Genomic_DNA"/>
</dbReference>
<name>A0A0C1MYF6_9CYAN</name>
<reference evidence="4" key="1">
    <citation type="journal article" date="2015" name="Genome Announc.">
        <title>Draft Genome Sequence of Tolypothrix boutellei Strain VB521301.</title>
        <authorList>
            <person name="Chandrababunaidu M.M."/>
            <person name="Singh D."/>
            <person name="Sen D."/>
            <person name="Bhan S."/>
            <person name="Das S."/>
            <person name="Gupta A."/>
            <person name="Adhikary S.P."/>
            <person name="Tripathy S."/>
        </authorList>
    </citation>
    <scope>NUCLEOTIDE SEQUENCE</scope>
    <source>
        <strain evidence="4">VB521301</strain>
    </source>
</reference>
<feature type="transmembrane region" description="Helical" evidence="1">
    <location>
        <begin position="229"/>
        <end position="251"/>
    </location>
</feature>
<dbReference type="AlphaFoldDB" id="A0A0C1MYF6"/>
<evidence type="ECO:0000313" key="4">
    <source>
        <dbReference type="EMBL" id="KIE07397.1"/>
    </source>
</evidence>
<dbReference type="GO" id="GO:0016746">
    <property type="term" value="F:acyltransferase activity"/>
    <property type="evidence" value="ECO:0007669"/>
    <property type="project" value="UniProtKB-KW"/>
</dbReference>
<dbReference type="Proteomes" id="UP000029738">
    <property type="component" value="Unassembled WGS sequence"/>
</dbReference>
<feature type="transmembrane region" description="Helical" evidence="1">
    <location>
        <begin position="204"/>
        <end position="223"/>
    </location>
</feature>
<dbReference type="PANTHER" id="PTHR46137:SF3">
    <property type="entry name" value="OS05G0310600 PROTEIN"/>
    <property type="match status" value="1"/>
</dbReference>
<reference evidence="3" key="2">
    <citation type="submission" date="2019-11" db="EMBL/GenBank/DDBJ databases">
        <title>Improved Assembly of Tolypothrix boutellei genome.</title>
        <authorList>
            <person name="Sarangi A.N."/>
            <person name="Mukherjee M."/>
            <person name="Ghosh S."/>
            <person name="Singh D."/>
            <person name="Das A."/>
            <person name="Kant S."/>
            <person name="Prusty A."/>
            <person name="Tripathy S."/>
        </authorList>
    </citation>
    <scope>NUCLEOTIDE SEQUENCE</scope>
    <source>
        <strain evidence="3">VB521301</strain>
    </source>
</reference>